<proteinExistence type="predicted"/>
<organism evidence="1">
    <name type="scientific">Arundo donax</name>
    <name type="common">Giant reed</name>
    <name type="synonym">Donax arundinaceus</name>
    <dbReference type="NCBI Taxonomy" id="35708"/>
    <lineage>
        <taxon>Eukaryota</taxon>
        <taxon>Viridiplantae</taxon>
        <taxon>Streptophyta</taxon>
        <taxon>Embryophyta</taxon>
        <taxon>Tracheophyta</taxon>
        <taxon>Spermatophyta</taxon>
        <taxon>Magnoliopsida</taxon>
        <taxon>Liliopsida</taxon>
        <taxon>Poales</taxon>
        <taxon>Poaceae</taxon>
        <taxon>PACMAD clade</taxon>
        <taxon>Arundinoideae</taxon>
        <taxon>Arundineae</taxon>
        <taxon>Arundo</taxon>
    </lineage>
</organism>
<protein>
    <submittedName>
        <fullName evidence="1">Uncharacterized protein</fullName>
    </submittedName>
</protein>
<name>A0A0A9AV48_ARUDO</name>
<dbReference type="AlphaFoldDB" id="A0A0A9AV48"/>
<sequence length="24" mass="2594">MLIFARKPTTSSSITVSSSTKTFC</sequence>
<reference evidence="1" key="1">
    <citation type="submission" date="2014-09" db="EMBL/GenBank/DDBJ databases">
        <authorList>
            <person name="Magalhaes I.L.F."/>
            <person name="Oliveira U."/>
            <person name="Santos F.R."/>
            <person name="Vidigal T.H.D.A."/>
            <person name="Brescovit A.D."/>
            <person name="Santos A.J."/>
        </authorList>
    </citation>
    <scope>NUCLEOTIDE SEQUENCE</scope>
    <source>
        <tissue evidence="1">Shoot tissue taken approximately 20 cm above the soil surface</tissue>
    </source>
</reference>
<dbReference type="EMBL" id="GBRH01246923">
    <property type="protein sequence ID" value="JAD50972.1"/>
    <property type="molecule type" value="Transcribed_RNA"/>
</dbReference>
<evidence type="ECO:0000313" key="1">
    <source>
        <dbReference type="EMBL" id="JAD50972.1"/>
    </source>
</evidence>
<accession>A0A0A9AV48</accession>
<reference evidence="1" key="2">
    <citation type="journal article" date="2015" name="Data Brief">
        <title>Shoot transcriptome of the giant reed, Arundo donax.</title>
        <authorList>
            <person name="Barrero R.A."/>
            <person name="Guerrero F.D."/>
            <person name="Moolhuijzen P."/>
            <person name="Goolsby J.A."/>
            <person name="Tidwell J."/>
            <person name="Bellgard S.E."/>
            <person name="Bellgard M.I."/>
        </authorList>
    </citation>
    <scope>NUCLEOTIDE SEQUENCE</scope>
    <source>
        <tissue evidence="1">Shoot tissue taken approximately 20 cm above the soil surface</tissue>
    </source>
</reference>